<dbReference type="NCBIfam" id="NF008277">
    <property type="entry name" value="PRK11055.1"/>
    <property type="match status" value="1"/>
</dbReference>
<evidence type="ECO:0000313" key="10">
    <source>
        <dbReference type="Proteomes" id="UP001163726"/>
    </source>
</evidence>
<evidence type="ECO:0000256" key="8">
    <source>
        <dbReference type="PIRNR" id="PIRNR005096"/>
    </source>
</evidence>
<name>A0ABY7AKM6_9ALTE</name>
<dbReference type="Proteomes" id="UP001163726">
    <property type="component" value="Chromosome"/>
</dbReference>
<comment type="similarity">
    <text evidence="3 8">Belongs to the aldose epimerase family.</text>
</comment>
<evidence type="ECO:0000256" key="6">
    <source>
        <dbReference type="ARBA" id="ARBA00023235"/>
    </source>
</evidence>
<comment type="catalytic activity">
    <reaction evidence="1 8">
        <text>alpha-D-glucose = beta-D-glucose</text>
        <dbReference type="Rhea" id="RHEA:10264"/>
        <dbReference type="ChEBI" id="CHEBI:15903"/>
        <dbReference type="ChEBI" id="CHEBI:17925"/>
        <dbReference type="EC" id="5.1.3.3"/>
    </reaction>
</comment>
<evidence type="ECO:0000256" key="3">
    <source>
        <dbReference type="ARBA" id="ARBA00006206"/>
    </source>
</evidence>
<dbReference type="EMBL" id="CP109965">
    <property type="protein sequence ID" value="WAJ68995.1"/>
    <property type="molecule type" value="Genomic_DNA"/>
</dbReference>
<organism evidence="9 10">
    <name type="scientific">Catenovulum adriaticum</name>
    <dbReference type="NCBI Taxonomy" id="2984846"/>
    <lineage>
        <taxon>Bacteria</taxon>
        <taxon>Pseudomonadati</taxon>
        <taxon>Pseudomonadota</taxon>
        <taxon>Gammaproteobacteria</taxon>
        <taxon>Alteromonadales</taxon>
        <taxon>Alteromonadaceae</taxon>
        <taxon>Catenovulum</taxon>
    </lineage>
</organism>
<evidence type="ECO:0000256" key="2">
    <source>
        <dbReference type="ARBA" id="ARBA00005028"/>
    </source>
</evidence>
<keyword evidence="7 8" id="KW-0119">Carbohydrate metabolism</keyword>
<dbReference type="InterPro" id="IPR008183">
    <property type="entry name" value="Aldose_1/G6P_1-epimerase"/>
</dbReference>
<evidence type="ECO:0000256" key="1">
    <source>
        <dbReference type="ARBA" id="ARBA00001614"/>
    </source>
</evidence>
<comment type="pathway">
    <text evidence="2 8">Carbohydrate metabolism; hexose metabolism.</text>
</comment>
<dbReference type="PROSITE" id="PS00545">
    <property type="entry name" value="ALDOSE_1_EPIMERASE"/>
    <property type="match status" value="1"/>
</dbReference>
<dbReference type="Gene3D" id="2.70.98.10">
    <property type="match status" value="1"/>
</dbReference>
<dbReference type="SUPFAM" id="SSF74650">
    <property type="entry name" value="Galactose mutarotase-like"/>
    <property type="match status" value="1"/>
</dbReference>
<dbReference type="InterPro" id="IPR014718">
    <property type="entry name" value="GH-type_carb-bd"/>
</dbReference>
<dbReference type="EC" id="5.1.3.3" evidence="4 8"/>
<keyword evidence="6 8" id="KW-0413">Isomerase</keyword>
<dbReference type="InterPro" id="IPR015443">
    <property type="entry name" value="Aldose_1-epimerase"/>
</dbReference>
<accession>A0ABY7AKM6</accession>
<dbReference type="Pfam" id="PF01263">
    <property type="entry name" value="Aldose_epim"/>
    <property type="match status" value="1"/>
</dbReference>
<dbReference type="InterPro" id="IPR011013">
    <property type="entry name" value="Gal_mutarotase_sf_dom"/>
</dbReference>
<reference evidence="9" key="1">
    <citation type="submission" date="2022-10" db="EMBL/GenBank/DDBJ databases">
        <title>Catenovulum adriacola sp. nov. isolated in the Harbour of Susak.</title>
        <authorList>
            <person name="Schoch T."/>
            <person name="Reich S.J."/>
            <person name="Stoeferle S."/>
            <person name="Flaiz M."/>
            <person name="Kazda M."/>
            <person name="Riedel C.U."/>
            <person name="Duerre P."/>
        </authorList>
    </citation>
    <scope>NUCLEOTIDE SEQUENCE</scope>
    <source>
        <strain evidence="9">TS8</strain>
    </source>
</reference>
<dbReference type="RefSeq" id="WP_268073107.1">
    <property type="nucleotide sequence ID" value="NZ_CP109965.1"/>
</dbReference>
<dbReference type="CDD" id="cd09019">
    <property type="entry name" value="galactose_mutarotase_like"/>
    <property type="match status" value="1"/>
</dbReference>
<dbReference type="PANTHER" id="PTHR10091">
    <property type="entry name" value="ALDOSE-1-EPIMERASE"/>
    <property type="match status" value="1"/>
</dbReference>
<dbReference type="InterPro" id="IPR047215">
    <property type="entry name" value="Galactose_mutarotase-like"/>
</dbReference>
<sequence length="357" mass="39509">MSVNSKLSIETSEYGITPAGKNVQLFTLTNAKGAQASITNFGAILVNLMTPDSQGQFADIVLGFDHFEEYLTNPAYFGATIGRFGNRIANGQCKIDGKLYTFAQNNGTNQLHGGLEGFDKKVWQASTFETPSAVGVHFDLLSEDGDQGYPGNLTVRTTYQLDNNNKLSIEYTATTDQTTVINLTNHSYFNLNLANHTQVLNHELKSPAKFITELNQNSIPTGEYLPVEGTAFDFLQFKKIGQDIDSQNAQIEIGSGYDHNFVLDNDAEQLTLAAEIIERESGRRLKIQTTEPGFQFYTGNFLDENLKGKGRAFGSRSGFCIEPQHVPDSPNQAKFKSTLLKPDETYNSKMVFEFDAL</sequence>
<keyword evidence="10" id="KW-1185">Reference proteome</keyword>
<evidence type="ECO:0000256" key="4">
    <source>
        <dbReference type="ARBA" id="ARBA00013185"/>
    </source>
</evidence>
<evidence type="ECO:0000313" key="9">
    <source>
        <dbReference type="EMBL" id="WAJ68995.1"/>
    </source>
</evidence>
<dbReference type="PIRSF" id="PIRSF005096">
    <property type="entry name" value="GALM"/>
    <property type="match status" value="1"/>
</dbReference>
<proteinExistence type="inferred from homology"/>
<gene>
    <name evidence="9" type="ORF">OLW01_07270</name>
</gene>
<dbReference type="PANTHER" id="PTHR10091:SF0">
    <property type="entry name" value="GALACTOSE MUTAROTASE"/>
    <property type="match status" value="1"/>
</dbReference>
<evidence type="ECO:0000256" key="5">
    <source>
        <dbReference type="ARBA" id="ARBA00014165"/>
    </source>
</evidence>
<protein>
    <recommendedName>
        <fullName evidence="5 8">Aldose 1-epimerase</fullName>
        <ecNumber evidence="4 8">5.1.3.3</ecNumber>
    </recommendedName>
</protein>
<dbReference type="InterPro" id="IPR018052">
    <property type="entry name" value="Ald1_epimerase_CS"/>
</dbReference>
<evidence type="ECO:0000256" key="7">
    <source>
        <dbReference type="ARBA" id="ARBA00023277"/>
    </source>
</evidence>